<evidence type="ECO:0000256" key="5">
    <source>
        <dbReference type="ARBA" id="ARBA00022989"/>
    </source>
</evidence>
<dbReference type="PANTHER" id="PTHR30106">
    <property type="entry name" value="INNER MEMBRANE PROTEIN YEIH-RELATED"/>
    <property type="match status" value="1"/>
</dbReference>
<evidence type="ECO:0000256" key="4">
    <source>
        <dbReference type="ARBA" id="ARBA00022692"/>
    </source>
</evidence>
<keyword evidence="3" id="KW-1003">Cell membrane</keyword>
<evidence type="ECO:0000256" key="7">
    <source>
        <dbReference type="SAM" id="Phobius"/>
    </source>
</evidence>
<dbReference type="InterPro" id="IPR018383">
    <property type="entry name" value="UPF0324_pro"/>
</dbReference>
<dbReference type="PANTHER" id="PTHR30106:SF1">
    <property type="entry name" value="UPF0324 MEMBRANE PROTEIN FN0533"/>
    <property type="match status" value="1"/>
</dbReference>
<accession>A0A7J5UR26</accession>
<dbReference type="Pfam" id="PF03601">
    <property type="entry name" value="Cons_hypoth698"/>
    <property type="match status" value="1"/>
</dbReference>
<reference evidence="8 9" key="1">
    <citation type="submission" date="2019-10" db="EMBL/GenBank/DDBJ databases">
        <title>Georgenia wutianyii sp. nov. and Georgenia yuyongxinii sp. nov. isolated from plateau pika (Ochotona curzoniae) in the Qinghai-Tibet plateau of China.</title>
        <authorList>
            <person name="Tian Z."/>
        </authorList>
    </citation>
    <scope>NUCLEOTIDE SEQUENCE [LARGE SCALE GENOMIC DNA]</scope>
    <source>
        <strain evidence="8 9">DSM 21501</strain>
    </source>
</reference>
<evidence type="ECO:0000256" key="1">
    <source>
        <dbReference type="ARBA" id="ARBA00004651"/>
    </source>
</evidence>
<organism evidence="8 9">
    <name type="scientific">Georgenia thermotolerans</name>
    <dbReference type="NCBI Taxonomy" id="527326"/>
    <lineage>
        <taxon>Bacteria</taxon>
        <taxon>Bacillati</taxon>
        <taxon>Actinomycetota</taxon>
        <taxon>Actinomycetes</taxon>
        <taxon>Micrococcales</taxon>
        <taxon>Bogoriellaceae</taxon>
        <taxon>Georgenia</taxon>
    </lineage>
</organism>
<feature type="transmembrane region" description="Helical" evidence="7">
    <location>
        <begin position="159"/>
        <end position="183"/>
    </location>
</feature>
<gene>
    <name evidence="8" type="ORF">GB883_06985</name>
</gene>
<evidence type="ECO:0000256" key="3">
    <source>
        <dbReference type="ARBA" id="ARBA00022475"/>
    </source>
</evidence>
<feature type="transmembrane region" description="Helical" evidence="7">
    <location>
        <begin position="70"/>
        <end position="88"/>
    </location>
</feature>
<comment type="subcellular location">
    <subcellularLocation>
        <location evidence="1">Cell membrane</location>
        <topology evidence="1">Multi-pass membrane protein</topology>
    </subcellularLocation>
</comment>
<evidence type="ECO:0000313" key="9">
    <source>
        <dbReference type="Proteomes" id="UP000451860"/>
    </source>
</evidence>
<keyword evidence="5 7" id="KW-1133">Transmembrane helix</keyword>
<protein>
    <submittedName>
        <fullName evidence="8">Putative sulfate exporter family transporter</fullName>
    </submittedName>
</protein>
<feature type="transmembrane region" description="Helical" evidence="7">
    <location>
        <begin position="6"/>
        <end position="24"/>
    </location>
</feature>
<dbReference type="Proteomes" id="UP000451860">
    <property type="component" value="Unassembled WGS sequence"/>
</dbReference>
<feature type="transmembrane region" description="Helical" evidence="7">
    <location>
        <begin position="306"/>
        <end position="326"/>
    </location>
</feature>
<proteinExistence type="inferred from homology"/>
<dbReference type="GO" id="GO:0005886">
    <property type="term" value="C:plasma membrane"/>
    <property type="evidence" value="ECO:0007669"/>
    <property type="project" value="UniProtKB-SubCell"/>
</dbReference>
<feature type="transmembrane region" description="Helical" evidence="7">
    <location>
        <begin position="246"/>
        <end position="264"/>
    </location>
</feature>
<keyword evidence="9" id="KW-1185">Reference proteome</keyword>
<feature type="transmembrane region" description="Helical" evidence="7">
    <location>
        <begin position="189"/>
        <end position="208"/>
    </location>
</feature>
<feature type="transmembrane region" description="Helical" evidence="7">
    <location>
        <begin position="126"/>
        <end position="147"/>
    </location>
</feature>
<keyword evidence="6 7" id="KW-0472">Membrane</keyword>
<dbReference type="AlphaFoldDB" id="A0A7J5UR26"/>
<feature type="transmembrane region" description="Helical" evidence="7">
    <location>
        <begin position="100"/>
        <end position="120"/>
    </location>
</feature>
<comment type="similarity">
    <text evidence="2">Belongs to the UPF0324 family.</text>
</comment>
<feature type="transmembrane region" description="Helical" evidence="7">
    <location>
        <begin position="276"/>
        <end position="294"/>
    </location>
</feature>
<evidence type="ECO:0000313" key="8">
    <source>
        <dbReference type="EMBL" id="KAE8764868.1"/>
    </source>
</evidence>
<keyword evidence="4 7" id="KW-0812">Transmembrane</keyword>
<dbReference type="OrthoDB" id="9766798at2"/>
<name>A0A7J5UR26_9MICO</name>
<evidence type="ECO:0000256" key="6">
    <source>
        <dbReference type="ARBA" id="ARBA00023136"/>
    </source>
</evidence>
<dbReference type="EMBL" id="WHJE01000021">
    <property type="protein sequence ID" value="KAE8764868.1"/>
    <property type="molecule type" value="Genomic_DNA"/>
</dbReference>
<comment type="caution">
    <text evidence="8">The sequence shown here is derived from an EMBL/GenBank/DDBJ whole genome shotgun (WGS) entry which is preliminary data.</text>
</comment>
<sequence length="330" mass="33315">MAIGAWVPVMGGPVVGILLGLGLGRLLGARVDTLRPGLAFTSKKVLQAAVVLLGLGLSLGQVLTVGAHSLPVMVGTIAVALGGTALLGRRLGVDQETRTLIGVGTAICGASAIATTSAVIGASGTAISLAVTTIFVFNVLAAILFPALGHLMGMSQDAFGLWAGTAINDTSSVVAAATVFGAAATSYAVVVKLSRTLMLIPISVWLSVRTHRTQERARQQAAADAAATSTAEAPAAGRRGLPWRKLIPGFLVLFLLAAAANSVGLVPEAAHAPVKWLTVLLTTMAMTAIGMLTPVASVREAGWRPLALGGALWVAVALTSLALQALTGTL</sequence>
<feature type="transmembrane region" description="Helical" evidence="7">
    <location>
        <begin position="45"/>
        <end position="64"/>
    </location>
</feature>
<evidence type="ECO:0000256" key="2">
    <source>
        <dbReference type="ARBA" id="ARBA00007977"/>
    </source>
</evidence>